<evidence type="ECO:0000256" key="12">
    <source>
        <dbReference type="ARBA" id="ARBA00033708"/>
    </source>
</evidence>
<dbReference type="STRING" id="1818881.A3196_15855"/>
<evidence type="ECO:0000256" key="11">
    <source>
        <dbReference type="ARBA" id="ARBA00023201"/>
    </source>
</evidence>
<dbReference type="InterPro" id="IPR001734">
    <property type="entry name" value="Na/solute_symporter"/>
</dbReference>
<feature type="transmembrane region" description="Helical" evidence="14">
    <location>
        <begin position="254"/>
        <end position="276"/>
    </location>
</feature>
<evidence type="ECO:0000313" key="16">
    <source>
        <dbReference type="Proteomes" id="UP000094849"/>
    </source>
</evidence>
<dbReference type="GO" id="GO:0006814">
    <property type="term" value="P:sodium ion transport"/>
    <property type="evidence" value="ECO:0007669"/>
    <property type="project" value="UniProtKB-KW"/>
</dbReference>
<keyword evidence="8" id="KW-0915">Sodium</keyword>
<keyword evidence="5 14" id="KW-0812">Transmembrane</keyword>
<evidence type="ECO:0000256" key="4">
    <source>
        <dbReference type="ARBA" id="ARBA00022475"/>
    </source>
</evidence>
<feature type="transmembrane region" description="Helical" evidence="14">
    <location>
        <begin position="389"/>
        <end position="408"/>
    </location>
</feature>
<dbReference type="PANTHER" id="PTHR48086">
    <property type="entry name" value="SODIUM/PROLINE SYMPORTER-RELATED"/>
    <property type="match status" value="1"/>
</dbReference>
<keyword evidence="6" id="KW-0769">Symport</keyword>
<dbReference type="InterPro" id="IPR038377">
    <property type="entry name" value="Na/Glc_symporter_sf"/>
</dbReference>
<feature type="transmembrane region" description="Helical" evidence="14">
    <location>
        <begin position="428"/>
        <end position="446"/>
    </location>
</feature>
<dbReference type="PROSITE" id="PS50283">
    <property type="entry name" value="NA_SOLUT_SYMP_3"/>
    <property type="match status" value="1"/>
</dbReference>
<feature type="transmembrane region" description="Helical" evidence="14">
    <location>
        <begin position="178"/>
        <end position="196"/>
    </location>
</feature>
<keyword evidence="11" id="KW-0739">Sodium transport</keyword>
<dbReference type="PANTHER" id="PTHR48086:SF3">
    <property type="entry name" value="SODIUM_PROLINE SYMPORTER"/>
    <property type="match status" value="1"/>
</dbReference>
<feature type="transmembrane region" description="Helical" evidence="14">
    <location>
        <begin position="361"/>
        <end position="382"/>
    </location>
</feature>
<evidence type="ECO:0000256" key="5">
    <source>
        <dbReference type="ARBA" id="ARBA00022692"/>
    </source>
</evidence>
<feature type="transmembrane region" description="Helical" evidence="14">
    <location>
        <begin position="41"/>
        <end position="60"/>
    </location>
</feature>
<evidence type="ECO:0000313" key="15">
    <source>
        <dbReference type="EMBL" id="ODB98104.1"/>
    </source>
</evidence>
<dbReference type="Proteomes" id="UP000094849">
    <property type="component" value="Unassembled WGS sequence"/>
</dbReference>
<dbReference type="GO" id="GO:0005886">
    <property type="term" value="C:plasma membrane"/>
    <property type="evidence" value="ECO:0007669"/>
    <property type="project" value="UniProtKB-SubCell"/>
</dbReference>
<evidence type="ECO:0000256" key="3">
    <source>
        <dbReference type="ARBA" id="ARBA00022448"/>
    </source>
</evidence>
<dbReference type="InterPro" id="IPR018212">
    <property type="entry name" value="Na/solute_symporter_CS"/>
</dbReference>
<dbReference type="GO" id="GO:0046942">
    <property type="term" value="P:carboxylic acid transport"/>
    <property type="evidence" value="ECO:0007669"/>
    <property type="project" value="UniProtKB-ARBA"/>
</dbReference>
<dbReference type="InterPro" id="IPR050277">
    <property type="entry name" value="Sodium:Solute_Symporter"/>
</dbReference>
<dbReference type="PROSITE" id="PS00456">
    <property type="entry name" value="NA_SOLUT_SYMP_1"/>
    <property type="match status" value="1"/>
</dbReference>
<protein>
    <submittedName>
        <fullName evidence="15">Sodium:proline symporter</fullName>
    </submittedName>
</protein>
<organism evidence="15 16">
    <name type="scientific">Candidatus Thiodiazotropha endoloripes</name>
    <dbReference type="NCBI Taxonomy" id="1818881"/>
    <lineage>
        <taxon>Bacteria</taxon>
        <taxon>Pseudomonadati</taxon>
        <taxon>Pseudomonadota</taxon>
        <taxon>Gammaproteobacteria</taxon>
        <taxon>Chromatiales</taxon>
        <taxon>Sedimenticolaceae</taxon>
        <taxon>Candidatus Thiodiazotropha</taxon>
    </lineage>
</organism>
<feature type="transmembrane region" description="Helical" evidence="14">
    <location>
        <begin position="338"/>
        <end position="355"/>
    </location>
</feature>
<proteinExistence type="inferred from homology"/>
<dbReference type="Gene3D" id="1.20.1730.10">
    <property type="entry name" value="Sodium/glucose cotransporter"/>
    <property type="match status" value="1"/>
</dbReference>
<name>A0A1E2UUJ2_9GAMM</name>
<evidence type="ECO:0000256" key="14">
    <source>
        <dbReference type="SAM" id="Phobius"/>
    </source>
</evidence>
<dbReference type="Pfam" id="PF00474">
    <property type="entry name" value="SSF"/>
    <property type="match status" value="1"/>
</dbReference>
<comment type="similarity">
    <text evidence="2 13">Belongs to the sodium:solute symporter (SSF) (TC 2.A.21) family.</text>
</comment>
<evidence type="ECO:0000256" key="13">
    <source>
        <dbReference type="RuleBase" id="RU362091"/>
    </source>
</evidence>
<keyword evidence="16" id="KW-1185">Reference proteome</keyword>
<keyword evidence="4" id="KW-1003">Cell membrane</keyword>
<dbReference type="GO" id="GO:0015293">
    <property type="term" value="F:symporter activity"/>
    <property type="evidence" value="ECO:0007669"/>
    <property type="project" value="UniProtKB-KW"/>
</dbReference>
<comment type="caution">
    <text evidence="15">The sequence shown here is derived from an EMBL/GenBank/DDBJ whole genome shotgun (WGS) entry which is preliminary data.</text>
</comment>
<keyword evidence="9" id="KW-0406">Ion transport</keyword>
<dbReference type="OrthoDB" id="1190692at2"/>
<evidence type="ECO:0000256" key="7">
    <source>
        <dbReference type="ARBA" id="ARBA00022989"/>
    </source>
</evidence>
<dbReference type="EMBL" id="LVJZ01000003">
    <property type="protein sequence ID" value="ODB98104.1"/>
    <property type="molecule type" value="Genomic_DNA"/>
</dbReference>
<keyword evidence="10 14" id="KW-0472">Membrane</keyword>
<reference evidence="15 16" key="1">
    <citation type="submission" date="2016-03" db="EMBL/GenBank/DDBJ databases">
        <title>Chemosynthetic sulphur-oxidizing symbionts of marine invertebrate animals are capable of nitrogen fixation.</title>
        <authorList>
            <person name="Petersen J.M."/>
            <person name="Kemper A."/>
            <person name="Gruber-Vodicka H."/>
            <person name="Cardini U."/>
            <person name="Geest Mvander."/>
            <person name="Kleiner M."/>
            <person name="Bulgheresi S."/>
            <person name="Fussmann M."/>
            <person name="Herbold C."/>
            <person name="Seah B.K.B."/>
            <person name="Antony C.Paul."/>
            <person name="Liu D."/>
            <person name="Belitz A."/>
            <person name="Weber M."/>
        </authorList>
    </citation>
    <scope>NUCLEOTIDE SEQUENCE [LARGE SCALE GENOMIC DNA]</scope>
    <source>
        <strain evidence="15">G_D</strain>
    </source>
</reference>
<accession>A0A1E2UUJ2</accession>
<keyword evidence="7 14" id="KW-1133">Transmembrane helix</keyword>
<evidence type="ECO:0000256" key="1">
    <source>
        <dbReference type="ARBA" id="ARBA00004651"/>
    </source>
</evidence>
<comment type="subcellular location">
    <subcellularLocation>
        <location evidence="1">Cell membrane</location>
        <topology evidence="1">Multi-pass membrane protein</topology>
    </subcellularLocation>
</comment>
<evidence type="ECO:0000256" key="8">
    <source>
        <dbReference type="ARBA" id="ARBA00023053"/>
    </source>
</evidence>
<sequence>MDLVLPVLAVSIALVSILLAPKASGEGAFYKGLSPAGETPGLVMLIFSQVTTWIFARSLMNAAILGFYYGLWGTLAYGLYYLSFITGGMIIDDLRFRKGYDSIQAFLFDRFGEWGTACYNLVIGVRLTSEVFANLLVIGILFGAAGSGSYALAVVGLALVTLVYSMLGGLHASLRSDLFQMVIFLVVLLMLLVVAFSGGHVSLDNLLFKPFEIDQPGPILMLVALLQIWSYPMHDPVMMDRGFLADRQTTRRSFYHAAWISTTCILLFGGLGILAGSQAATGEAMNVVLMRLLGDVPMLLFNAALVISAMSTLDSTLSSSAKLVVVDMKFLSPTMRNGRMVMALFMLLGLLMVFVGNKDLFSAVAVSGTASLYLAPVIFFSLWRSWERIPAWSYLASFTLSISGAVLYFMESTGYTMWLGESHKYTKLLYISLSVLTLGCLMFWLGRRQSNSYRAMPANVSDY</sequence>
<evidence type="ECO:0000256" key="9">
    <source>
        <dbReference type="ARBA" id="ARBA00023065"/>
    </source>
</evidence>
<dbReference type="RefSeq" id="WP_069014572.1">
    <property type="nucleotide sequence ID" value="NZ_LVJW01000003.1"/>
</dbReference>
<evidence type="ECO:0000256" key="6">
    <source>
        <dbReference type="ARBA" id="ARBA00022847"/>
    </source>
</evidence>
<keyword evidence="3" id="KW-0813">Transport</keyword>
<comment type="catalytic activity">
    <reaction evidence="12">
        <text>L-proline(in) + Na(+)(in) = L-proline(out) + Na(+)(out)</text>
        <dbReference type="Rhea" id="RHEA:28967"/>
        <dbReference type="ChEBI" id="CHEBI:29101"/>
        <dbReference type="ChEBI" id="CHEBI:60039"/>
    </reaction>
</comment>
<feature type="transmembrane region" description="Helical" evidence="14">
    <location>
        <begin position="135"/>
        <end position="166"/>
    </location>
</feature>
<evidence type="ECO:0000256" key="2">
    <source>
        <dbReference type="ARBA" id="ARBA00006434"/>
    </source>
</evidence>
<feature type="transmembrane region" description="Helical" evidence="14">
    <location>
        <begin position="216"/>
        <end position="233"/>
    </location>
</feature>
<gene>
    <name evidence="15" type="ORF">A3196_15855</name>
</gene>
<evidence type="ECO:0000256" key="10">
    <source>
        <dbReference type="ARBA" id="ARBA00023136"/>
    </source>
</evidence>
<feature type="transmembrane region" description="Helical" evidence="14">
    <location>
        <begin position="296"/>
        <end position="317"/>
    </location>
</feature>
<feature type="transmembrane region" description="Helical" evidence="14">
    <location>
        <begin position="67"/>
        <end position="91"/>
    </location>
</feature>
<dbReference type="AlphaFoldDB" id="A0A1E2UUJ2"/>